<dbReference type="RefSeq" id="WP_378519744.1">
    <property type="nucleotide sequence ID" value="NZ_CBCSDI010000026.1"/>
</dbReference>
<dbReference type="SUPFAM" id="SSF88946">
    <property type="entry name" value="Sigma2 domain of RNA polymerase sigma factors"/>
    <property type="match status" value="1"/>
</dbReference>
<evidence type="ECO:0000313" key="6">
    <source>
        <dbReference type="Proteomes" id="UP001589698"/>
    </source>
</evidence>
<accession>A0ABV6E580</accession>
<evidence type="ECO:0000256" key="2">
    <source>
        <dbReference type="ARBA" id="ARBA00023082"/>
    </source>
</evidence>
<keyword evidence="3" id="KW-0804">Transcription</keyword>
<comment type="caution">
    <text evidence="5">The sequence shown here is derived from an EMBL/GenBank/DDBJ whole genome shotgun (WGS) entry which is preliminary data.</text>
</comment>
<dbReference type="EMBL" id="JBHLXH010000002">
    <property type="protein sequence ID" value="MFC0223949.1"/>
    <property type="molecule type" value="Genomic_DNA"/>
</dbReference>
<keyword evidence="2" id="KW-0731">Sigma factor</keyword>
<dbReference type="PANTHER" id="PTHR43133:SF66">
    <property type="entry name" value="ECF RNA POLYMERASE SIGMA FACTOR SIGK"/>
    <property type="match status" value="1"/>
</dbReference>
<evidence type="ECO:0000256" key="3">
    <source>
        <dbReference type="ARBA" id="ARBA00023163"/>
    </source>
</evidence>
<proteinExistence type="predicted"/>
<reference evidence="5 6" key="1">
    <citation type="submission" date="2024-09" db="EMBL/GenBank/DDBJ databases">
        <authorList>
            <person name="Sun Q."/>
            <person name="Mori K."/>
        </authorList>
    </citation>
    <scope>NUCLEOTIDE SEQUENCE [LARGE SCALE GENOMIC DNA]</scope>
    <source>
        <strain evidence="5 6">CCM 8654</strain>
    </source>
</reference>
<organism evidence="5 6">
    <name type="scientific">Nocardioides zeicaulis</name>
    <dbReference type="NCBI Taxonomy" id="1776857"/>
    <lineage>
        <taxon>Bacteria</taxon>
        <taxon>Bacillati</taxon>
        <taxon>Actinomycetota</taxon>
        <taxon>Actinomycetes</taxon>
        <taxon>Propionibacteriales</taxon>
        <taxon>Nocardioidaceae</taxon>
        <taxon>Nocardioides</taxon>
    </lineage>
</organism>
<keyword evidence="6" id="KW-1185">Reference proteome</keyword>
<dbReference type="PANTHER" id="PTHR43133">
    <property type="entry name" value="RNA POLYMERASE ECF-TYPE SIGMA FACTO"/>
    <property type="match status" value="1"/>
</dbReference>
<dbReference type="Gene3D" id="1.10.1740.10">
    <property type="match status" value="1"/>
</dbReference>
<name>A0ABV6E580_9ACTN</name>
<dbReference type="Pfam" id="PF04542">
    <property type="entry name" value="Sigma70_r2"/>
    <property type="match status" value="1"/>
</dbReference>
<evidence type="ECO:0000259" key="4">
    <source>
        <dbReference type="Pfam" id="PF04542"/>
    </source>
</evidence>
<protein>
    <submittedName>
        <fullName evidence="5">Sigma factor</fullName>
    </submittedName>
</protein>
<gene>
    <name evidence="5" type="ORF">ACFFJG_15790</name>
</gene>
<sequence length="125" mass="13206">MTLTSSRPVVVPDEPRDRVGPLLARVARGDHEAFAALYDATAPTVFGLALNVVGDEGLACEVARRTYAEVWRDAPAHSRAQVSAAAWIVATAHRLAVAHVRTHGTSVPVGPSHAPLLADLRTDVA</sequence>
<feature type="domain" description="RNA polymerase sigma-70 region 2" evidence="4">
    <location>
        <begin position="37"/>
        <end position="103"/>
    </location>
</feature>
<dbReference type="InterPro" id="IPR013325">
    <property type="entry name" value="RNA_pol_sigma_r2"/>
</dbReference>
<evidence type="ECO:0000313" key="5">
    <source>
        <dbReference type="EMBL" id="MFC0223949.1"/>
    </source>
</evidence>
<dbReference type="Proteomes" id="UP001589698">
    <property type="component" value="Unassembled WGS sequence"/>
</dbReference>
<keyword evidence="1" id="KW-0805">Transcription regulation</keyword>
<dbReference type="InterPro" id="IPR007627">
    <property type="entry name" value="RNA_pol_sigma70_r2"/>
</dbReference>
<evidence type="ECO:0000256" key="1">
    <source>
        <dbReference type="ARBA" id="ARBA00023015"/>
    </source>
</evidence>
<dbReference type="InterPro" id="IPR039425">
    <property type="entry name" value="RNA_pol_sigma-70-like"/>
</dbReference>